<evidence type="ECO:0000313" key="5">
    <source>
        <dbReference type="Proteomes" id="UP000305887"/>
    </source>
</evidence>
<dbReference type="Gene3D" id="2.60.40.2500">
    <property type="match status" value="1"/>
</dbReference>
<dbReference type="EMBL" id="VDFU01000010">
    <property type="protein sequence ID" value="TNC49579.1"/>
    <property type="molecule type" value="Genomic_DNA"/>
</dbReference>
<dbReference type="RefSeq" id="WP_139076748.1">
    <property type="nucleotide sequence ID" value="NZ_VDFU01000010.1"/>
</dbReference>
<evidence type="ECO:0000256" key="3">
    <source>
        <dbReference type="SAM" id="SignalP"/>
    </source>
</evidence>
<dbReference type="InterPro" id="IPR038161">
    <property type="entry name" value="VirB9/CagX/TrbG_C_sf"/>
</dbReference>
<reference evidence="4 5" key="1">
    <citation type="submission" date="2019-06" db="EMBL/GenBank/DDBJ databases">
        <title>YIM 131921 draft genome.</title>
        <authorList>
            <person name="Jiang L."/>
        </authorList>
    </citation>
    <scope>NUCLEOTIDE SEQUENCE [LARGE SCALE GENOMIC DNA]</scope>
    <source>
        <strain evidence="4 5">YIM 131921</strain>
    </source>
</reference>
<feature type="chain" id="PRO_5022706794" evidence="3">
    <location>
        <begin position="24"/>
        <end position="234"/>
    </location>
</feature>
<dbReference type="InterPro" id="IPR010258">
    <property type="entry name" value="Conjugal_tfr_TrbG/VirB9/CagX"/>
</dbReference>
<comment type="similarity">
    <text evidence="1">Belongs to the TrbG/VirB9 family.</text>
</comment>
<protein>
    <submittedName>
        <fullName evidence="4">Conjugal transfer protein TrbG</fullName>
    </submittedName>
</protein>
<evidence type="ECO:0000313" key="4">
    <source>
        <dbReference type="EMBL" id="TNC49579.1"/>
    </source>
</evidence>
<sequence>MRRIRPLGLSLGLIAALAGAASAEVAPSRGSHDERVRVAAYVDGQVYRINTTLLNVTTVEFAPGETIQSIVAGDTEGFQFDGIPGGQAFAVKPRASGVSTNINVYTNLRSYYFNVVEGGGPTYYVVRFAYPGASAPPRNAVVPRAPTYRYGVSGEAEFAPIAVSDDGTFTYFQFAPNAPLPAVLRVGPEGGEHTANSTTRQDGVVRVSGVNARWVLRLGDQVVCVQALEPEGAS</sequence>
<dbReference type="OrthoDB" id="9815808at2"/>
<dbReference type="InterPro" id="IPR033645">
    <property type="entry name" value="VirB9/CagX/TrbG_C"/>
</dbReference>
<dbReference type="Proteomes" id="UP000305887">
    <property type="component" value="Unassembled WGS sequence"/>
</dbReference>
<keyword evidence="2 3" id="KW-0732">Signal</keyword>
<gene>
    <name evidence="4" type="ORF">FHG66_10700</name>
</gene>
<dbReference type="AlphaFoldDB" id="A0A5C4MZG6"/>
<comment type="caution">
    <text evidence="4">The sequence shown here is derived from an EMBL/GenBank/DDBJ whole genome shotgun (WGS) entry which is preliminary data.</text>
</comment>
<proteinExistence type="inferred from homology"/>
<feature type="signal peptide" evidence="3">
    <location>
        <begin position="1"/>
        <end position="23"/>
    </location>
</feature>
<evidence type="ECO:0000256" key="2">
    <source>
        <dbReference type="ARBA" id="ARBA00022729"/>
    </source>
</evidence>
<dbReference type="Pfam" id="PF03524">
    <property type="entry name" value="CagX"/>
    <property type="match status" value="1"/>
</dbReference>
<organism evidence="4 5">
    <name type="scientific">Rubellimicrobium rubrum</name>
    <dbReference type="NCBI Taxonomy" id="2585369"/>
    <lineage>
        <taxon>Bacteria</taxon>
        <taxon>Pseudomonadati</taxon>
        <taxon>Pseudomonadota</taxon>
        <taxon>Alphaproteobacteria</taxon>
        <taxon>Rhodobacterales</taxon>
        <taxon>Roseobacteraceae</taxon>
        <taxon>Rubellimicrobium</taxon>
    </lineage>
</organism>
<accession>A0A5C4MZG6</accession>
<evidence type="ECO:0000256" key="1">
    <source>
        <dbReference type="ARBA" id="ARBA00006135"/>
    </source>
</evidence>
<dbReference type="CDD" id="cd06911">
    <property type="entry name" value="VirB9_CagX_TrbG"/>
    <property type="match status" value="1"/>
</dbReference>
<keyword evidence="5" id="KW-1185">Reference proteome</keyword>
<name>A0A5C4MZG6_9RHOB</name>